<evidence type="ECO:0000256" key="1">
    <source>
        <dbReference type="SAM" id="Phobius"/>
    </source>
</evidence>
<dbReference type="PANTHER" id="PTHR37461:SF1">
    <property type="entry name" value="ANTI-SIGMA-K FACTOR RSKA"/>
    <property type="match status" value="1"/>
</dbReference>
<dbReference type="Pfam" id="PF10099">
    <property type="entry name" value="RskA_C"/>
    <property type="match status" value="1"/>
</dbReference>
<dbReference type="EMBL" id="BAABBF010000013">
    <property type="protein sequence ID" value="GAA3724281.1"/>
    <property type="molecule type" value="Genomic_DNA"/>
</dbReference>
<evidence type="ECO:0000313" key="3">
    <source>
        <dbReference type="EMBL" id="GAA3724281.1"/>
    </source>
</evidence>
<dbReference type="Proteomes" id="UP001500523">
    <property type="component" value="Unassembled WGS sequence"/>
</dbReference>
<keyword evidence="1" id="KW-0812">Transmembrane</keyword>
<keyword evidence="4" id="KW-1185">Reference proteome</keyword>
<organism evidence="3 4">
    <name type="scientific">Sphingomonas cynarae</name>
    <dbReference type="NCBI Taxonomy" id="930197"/>
    <lineage>
        <taxon>Bacteria</taxon>
        <taxon>Pseudomonadati</taxon>
        <taxon>Pseudomonadota</taxon>
        <taxon>Alphaproteobacteria</taxon>
        <taxon>Sphingomonadales</taxon>
        <taxon>Sphingomonadaceae</taxon>
        <taxon>Sphingomonas</taxon>
    </lineage>
</organism>
<feature type="domain" description="Anti-sigma K factor RskA C-terminal" evidence="2">
    <location>
        <begin position="107"/>
        <end position="237"/>
    </location>
</feature>
<keyword evidence="1" id="KW-0472">Membrane</keyword>
<dbReference type="RefSeq" id="WP_344694721.1">
    <property type="nucleotide sequence ID" value="NZ_BAABBF010000013.1"/>
</dbReference>
<reference evidence="4" key="1">
    <citation type="journal article" date="2019" name="Int. J. Syst. Evol. Microbiol.">
        <title>The Global Catalogue of Microorganisms (GCM) 10K type strain sequencing project: providing services to taxonomists for standard genome sequencing and annotation.</title>
        <authorList>
            <consortium name="The Broad Institute Genomics Platform"/>
            <consortium name="The Broad Institute Genome Sequencing Center for Infectious Disease"/>
            <person name="Wu L."/>
            <person name="Ma J."/>
        </authorList>
    </citation>
    <scope>NUCLEOTIDE SEQUENCE [LARGE SCALE GENOMIC DNA]</scope>
    <source>
        <strain evidence="4">JCM 17498</strain>
    </source>
</reference>
<gene>
    <name evidence="3" type="ORF">GCM10022268_35490</name>
</gene>
<proteinExistence type="predicted"/>
<dbReference type="InterPro" id="IPR018764">
    <property type="entry name" value="RskA_C"/>
</dbReference>
<dbReference type="PANTHER" id="PTHR37461">
    <property type="entry name" value="ANTI-SIGMA-K FACTOR RSKA"/>
    <property type="match status" value="1"/>
</dbReference>
<evidence type="ECO:0000313" key="4">
    <source>
        <dbReference type="Proteomes" id="UP001500523"/>
    </source>
</evidence>
<evidence type="ECO:0000259" key="2">
    <source>
        <dbReference type="Pfam" id="PF10099"/>
    </source>
</evidence>
<keyword evidence="1" id="KW-1133">Transmembrane helix</keyword>
<feature type="transmembrane region" description="Helical" evidence="1">
    <location>
        <begin position="96"/>
        <end position="118"/>
    </location>
</feature>
<sequence>MPPEPLDENPPEGDVAAGELALGLLDGEERAAALRRVLAEPAFAIQVERWRVYFAQLFDLWPAMEPPPELIDRIDASLGGPGGSLTRGPAGRRRGFPWPLLAIVSTALAACLLVVIALRPGGPPPGPPSVAEAPVAPSAPILVAALGDAKAPVAAAFDPADGSIRVTAAPAVPAARVAQLWVIGGDGVPYPLGLLASDATLLTIPARDRARLAAGATLAISIEPAGGSPTGKPTGPVVATGALAAV</sequence>
<dbReference type="InterPro" id="IPR051474">
    <property type="entry name" value="Anti-sigma-K/W_factor"/>
</dbReference>
<protein>
    <submittedName>
        <fullName evidence="3">Anti-sigma factor</fullName>
    </submittedName>
</protein>
<name>A0ABP7ET42_9SPHN</name>
<comment type="caution">
    <text evidence="3">The sequence shown here is derived from an EMBL/GenBank/DDBJ whole genome shotgun (WGS) entry which is preliminary data.</text>
</comment>
<accession>A0ABP7ET42</accession>